<reference evidence="2" key="1">
    <citation type="submission" date="2009-01" db="EMBL/GenBank/DDBJ databases">
        <title>Complete sequence of chromosome Cyanothece sp. PCC 7425.</title>
        <authorList>
            <consortium name="US DOE Joint Genome Institute"/>
            <person name="Lucas S."/>
            <person name="Copeland A."/>
            <person name="Lapidus A."/>
            <person name="Glavina del Rio T."/>
            <person name="Dalin E."/>
            <person name="Tice H."/>
            <person name="Bruce D."/>
            <person name="Goodwin L."/>
            <person name="Pitluck S."/>
            <person name="Sims D."/>
            <person name="Meineke L."/>
            <person name="Brettin T."/>
            <person name="Detter J.C."/>
            <person name="Han C."/>
            <person name="Larimer F."/>
            <person name="Land M."/>
            <person name="Hauser L."/>
            <person name="Kyrpides N."/>
            <person name="Ovchinnikova G."/>
            <person name="Liberton M."/>
            <person name="Stoeckel J."/>
            <person name="Banerjee A."/>
            <person name="Singh A."/>
            <person name="Page L."/>
            <person name="Sato H."/>
            <person name="Zhao L."/>
            <person name="Sherman L."/>
            <person name="Pakrasi H."/>
            <person name="Richardson P."/>
        </authorList>
    </citation>
    <scope>NUCLEOTIDE SEQUENCE</scope>
    <source>
        <strain evidence="2">PCC 7425</strain>
    </source>
</reference>
<sequence length="92" mass="10603">MVNEHNPALHQEPLEQKTTVIYPLQDSSLLDQLERKGRLISNPTDRQAMPEDYGVGEDDLTDVLSEPEPYELEAYELEAGVEEELEQMEWSE</sequence>
<feature type="region of interest" description="Disordered" evidence="1">
    <location>
        <begin position="37"/>
        <end position="58"/>
    </location>
</feature>
<dbReference type="EMBL" id="CP001344">
    <property type="protein sequence ID" value="ACL45007.1"/>
    <property type="molecule type" value="Genomic_DNA"/>
</dbReference>
<name>B8HJQ4_CYAP4</name>
<dbReference type="STRING" id="395961.Cyan7425_2654"/>
<accession>B8HJQ4</accession>
<dbReference type="Pfam" id="PF11332">
    <property type="entry name" value="DUF3134"/>
    <property type="match status" value="1"/>
</dbReference>
<dbReference type="KEGG" id="cyn:Cyan7425_2654"/>
<dbReference type="OrthoDB" id="542362at2"/>
<dbReference type="AlphaFoldDB" id="B8HJQ4"/>
<gene>
    <name evidence="2" type="ordered locus">Cyan7425_2654</name>
</gene>
<dbReference type="InterPro" id="IPR021481">
    <property type="entry name" value="DUF3134"/>
</dbReference>
<protein>
    <submittedName>
        <fullName evidence="2">Uncharacterized protein</fullName>
    </submittedName>
</protein>
<proteinExistence type="predicted"/>
<evidence type="ECO:0000256" key="1">
    <source>
        <dbReference type="SAM" id="MobiDB-lite"/>
    </source>
</evidence>
<organism evidence="2">
    <name type="scientific">Cyanothece sp. (strain PCC 7425 / ATCC 29141)</name>
    <dbReference type="NCBI Taxonomy" id="395961"/>
    <lineage>
        <taxon>Bacteria</taxon>
        <taxon>Bacillati</taxon>
        <taxon>Cyanobacteriota</taxon>
        <taxon>Cyanophyceae</taxon>
        <taxon>Gomontiellales</taxon>
        <taxon>Cyanothecaceae</taxon>
        <taxon>Cyanothece</taxon>
    </lineage>
</organism>
<evidence type="ECO:0000313" key="2">
    <source>
        <dbReference type="EMBL" id="ACL45007.1"/>
    </source>
</evidence>
<dbReference type="HOGENOM" id="CLU_2408324_0_0_3"/>